<dbReference type="AlphaFoldDB" id="A0A1I3X6J5"/>
<evidence type="ECO:0000313" key="1">
    <source>
        <dbReference type="EMBL" id="SFK15208.1"/>
    </source>
</evidence>
<dbReference type="EMBL" id="FORT01000009">
    <property type="protein sequence ID" value="SFK15208.1"/>
    <property type="molecule type" value="Genomic_DNA"/>
</dbReference>
<dbReference type="RefSeq" id="WP_246010914.1">
    <property type="nucleotide sequence ID" value="NZ_FORT01000009.1"/>
</dbReference>
<reference evidence="2" key="1">
    <citation type="submission" date="2016-10" db="EMBL/GenBank/DDBJ databases">
        <authorList>
            <person name="Varghese N."/>
            <person name="Submissions S."/>
        </authorList>
    </citation>
    <scope>NUCLEOTIDE SEQUENCE [LARGE SCALE GENOMIC DNA]</scope>
    <source>
        <strain evidence="2">OK042</strain>
    </source>
</reference>
<organism evidence="1 2">
    <name type="scientific">Brevibacillus centrosporus</name>
    <dbReference type="NCBI Taxonomy" id="54910"/>
    <lineage>
        <taxon>Bacteria</taxon>
        <taxon>Bacillati</taxon>
        <taxon>Bacillota</taxon>
        <taxon>Bacilli</taxon>
        <taxon>Bacillales</taxon>
        <taxon>Paenibacillaceae</taxon>
        <taxon>Brevibacillus</taxon>
    </lineage>
</organism>
<evidence type="ECO:0000313" key="2">
    <source>
        <dbReference type="Proteomes" id="UP000198915"/>
    </source>
</evidence>
<keyword evidence="2" id="KW-1185">Reference proteome</keyword>
<gene>
    <name evidence="1" type="ORF">SAMN05518846_10988</name>
</gene>
<proteinExistence type="predicted"/>
<name>A0A1I3X6J5_9BACL</name>
<protein>
    <submittedName>
        <fullName evidence="1">Uncharacterized protein</fullName>
    </submittedName>
</protein>
<dbReference type="Proteomes" id="UP000198915">
    <property type="component" value="Unassembled WGS sequence"/>
</dbReference>
<sequence length="92" mass="10956">MEYICLTCQQIVESRKDLCTHLQQFFASLQGQKIWRIRFLHRYAYEFYSDLQIKDLISEQPLMVSEVMCVEEFDPRTYTGVNTMGKSVSIFE</sequence>
<accession>A0A1I3X6J5</accession>